<dbReference type="InterPro" id="IPR015421">
    <property type="entry name" value="PyrdxlP-dep_Trfase_major"/>
</dbReference>
<dbReference type="PANTHER" id="PTHR43510">
    <property type="entry name" value="AMINOTRANSFERASE FUNCTION, HYPOTHETICAL (EUROFUNG)"/>
    <property type="match status" value="1"/>
</dbReference>
<dbReference type="Pfam" id="PF00155">
    <property type="entry name" value="Aminotran_1_2"/>
    <property type="match status" value="1"/>
</dbReference>
<dbReference type="SUPFAM" id="SSF53383">
    <property type="entry name" value="PLP-dependent transferases"/>
    <property type="match status" value="1"/>
</dbReference>
<evidence type="ECO:0000313" key="2">
    <source>
        <dbReference type="EMBL" id="KKN29038.1"/>
    </source>
</evidence>
<proteinExistence type="predicted"/>
<protein>
    <recommendedName>
        <fullName evidence="1">Aminotransferase class I/classII large domain-containing protein</fullName>
    </recommendedName>
</protein>
<dbReference type="GO" id="GO:0003824">
    <property type="term" value="F:catalytic activity"/>
    <property type="evidence" value="ECO:0007669"/>
    <property type="project" value="InterPro"/>
</dbReference>
<sequence length="375" mass="42519">MKIEIFEMERAQSLLENRVKYNLSESGVHPYTLEEFLKSDEIKKLLSIRLGYGQTNGSDELREAISRLYPGTDLDNVLVTNGCAEANFITIWQNLEPEDELILMLPNYMQIWGLARSFGIKVRPFHLKEELKWGPDLDELKGLISPRTKMIAVCNPNNPTGAVLSESEMKEIASLAEDADAWIYSDEVYRGAELDGEETPTFWGLCDKVIISCGLSKAYALPGLRIGWLVGPKKKIEEAWAYHDYTSISSGILSNWIASLVLEPERRKKVFDRNREILNENLAVLEEWIQKHKPLFELIPPRAGGLAFLRYNMEINSTELADKFIKEKSVFVVAGDFFGMDHYIRIGIGAEKDYFKAGLKLIDEALEEISGNSSV</sequence>
<name>A0A0F9SI76_9ZZZZ</name>
<dbReference type="EMBL" id="LAZR01002515">
    <property type="protein sequence ID" value="KKN29038.1"/>
    <property type="molecule type" value="Genomic_DNA"/>
</dbReference>
<dbReference type="Gene3D" id="3.40.640.10">
    <property type="entry name" value="Type I PLP-dependent aspartate aminotransferase-like (Major domain)"/>
    <property type="match status" value="1"/>
</dbReference>
<dbReference type="InterPro" id="IPR004839">
    <property type="entry name" value="Aminotransferase_I/II_large"/>
</dbReference>
<dbReference type="PROSITE" id="PS00105">
    <property type="entry name" value="AA_TRANSFER_CLASS_1"/>
    <property type="match status" value="1"/>
</dbReference>
<dbReference type="InterPro" id="IPR015424">
    <property type="entry name" value="PyrdxlP-dep_Trfase"/>
</dbReference>
<dbReference type="CDD" id="cd00609">
    <property type="entry name" value="AAT_like"/>
    <property type="match status" value="1"/>
</dbReference>
<dbReference type="InterPro" id="IPR004838">
    <property type="entry name" value="NHTrfase_class1_PyrdxlP-BS"/>
</dbReference>
<feature type="domain" description="Aminotransferase class I/classII large" evidence="1">
    <location>
        <begin position="48"/>
        <end position="350"/>
    </location>
</feature>
<dbReference type="PANTHER" id="PTHR43510:SF1">
    <property type="entry name" value="AMINOTRANSFERASE FUNCTION, HYPOTHETICAL (EUROFUNG)"/>
    <property type="match status" value="1"/>
</dbReference>
<dbReference type="InterPro" id="IPR015422">
    <property type="entry name" value="PyrdxlP-dep_Trfase_small"/>
</dbReference>
<accession>A0A0F9SI76</accession>
<gene>
    <name evidence="2" type="ORF">LCGC14_0848210</name>
</gene>
<comment type="caution">
    <text evidence="2">The sequence shown here is derived from an EMBL/GenBank/DDBJ whole genome shotgun (WGS) entry which is preliminary data.</text>
</comment>
<reference evidence="2" key="1">
    <citation type="journal article" date="2015" name="Nature">
        <title>Complex archaea that bridge the gap between prokaryotes and eukaryotes.</title>
        <authorList>
            <person name="Spang A."/>
            <person name="Saw J.H."/>
            <person name="Jorgensen S.L."/>
            <person name="Zaremba-Niedzwiedzka K."/>
            <person name="Martijn J."/>
            <person name="Lind A.E."/>
            <person name="van Eijk R."/>
            <person name="Schleper C."/>
            <person name="Guy L."/>
            <person name="Ettema T.J."/>
        </authorList>
    </citation>
    <scope>NUCLEOTIDE SEQUENCE</scope>
</reference>
<dbReference type="Gene3D" id="3.90.1150.10">
    <property type="entry name" value="Aspartate Aminotransferase, domain 1"/>
    <property type="match status" value="1"/>
</dbReference>
<dbReference type="GO" id="GO:0030170">
    <property type="term" value="F:pyridoxal phosphate binding"/>
    <property type="evidence" value="ECO:0007669"/>
    <property type="project" value="InterPro"/>
</dbReference>
<dbReference type="AlphaFoldDB" id="A0A0F9SI76"/>
<evidence type="ECO:0000259" key="1">
    <source>
        <dbReference type="Pfam" id="PF00155"/>
    </source>
</evidence>
<organism evidence="2">
    <name type="scientific">marine sediment metagenome</name>
    <dbReference type="NCBI Taxonomy" id="412755"/>
    <lineage>
        <taxon>unclassified sequences</taxon>
        <taxon>metagenomes</taxon>
        <taxon>ecological metagenomes</taxon>
    </lineage>
</organism>